<evidence type="ECO:0000313" key="4">
    <source>
        <dbReference type="Proteomes" id="UP001162131"/>
    </source>
</evidence>
<dbReference type="InterPro" id="IPR006076">
    <property type="entry name" value="FAD-dep_OxRdtase"/>
</dbReference>
<comment type="caution">
    <text evidence="3">The sequence shown here is derived from an EMBL/GenBank/DDBJ whole genome shotgun (WGS) entry which is preliminary data.</text>
</comment>
<dbReference type="Gene3D" id="3.30.9.10">
    <property type="entry name" value="D-Amino Acid Oxidase, subunit A, domain 2"/>
    <property type="match status" value="1"/>
</dbReference>
<feature type="domain" description="FAD dependent oxidoreductase" evidence="2">
    <location>
        <begin position="5"/>
        <end position="416"/>
    </location>
</feature>
<dbReference type="InterPro" id="IPR036188">
    <property type="entry name" value="FAD/NAD-bd_sf"/>
</dbReference>
<dbReference type="AlphaFoldDB" id="A0AAU9J805"/>
<evidence type="ECO:0000259" key="2">
    <source>
        <dbReference type="Pfam" id="PF01266"/>
    </source>
</evidence>
<proteinExistence type="predicted"/>
<organism evidence="3 4">
    <name type="scientific">Blepharisma stoltei</name>
    <dbReference type="NCBI Taxonomy" id="1481888"/>
    <lineage>
        <taxon>Eukaryota</taxon>
        <taxon>Sar</taxon>
        <taxon>Alveolata</taxon>
        <taxon>Ciliophora</taxon>
        <taxon>Postciliodesmatophora</taxon>
        <taxon>Heterotrichea</taxon>
        <taxon>Heterotrichida</taxon>
        <taxon>Blepharismidae</taxon>
        <taxon>Blepharisma</taxon>
    </lineage>
</organism>
<protein>
    <recommendedName>
        <fullName evidence="2">FAD dependent oxidoreductase domain-containing protein</fullName>
    </recommendedName>
</protein>
<dbReference type="GO" id="GO:0016491">
    <property type="term" value="F:oxidoreductase activity"/>
    <property type="evidence" value="ECO:0007669"/>
    <property type="project" value="UniProtKB-KW"/>
</dbReference>
<dbReference type="PANTHER" id="PTHR13847">
    <property type="entry name" value="SARCOSINE DEHYDROGENASE-RELATED"/>
    <property type="match status" value="1"/>
</dbReference>
<gene>
    <name evidence="3" type="ORF">BSTOLATCC_MIC36116</name>
</gene>
<dbReference type="Gene3D" id="3.50.50.60">
    <property type="entry name" value="FAD/NAD(P)-binding domain"/>
    <property type="match status" value="2"/>
</dbReference>
<dbReference type="SUPFAM" id="SSF51905">
    <property type="entry name" value="FAD/NAD(P)-binding domain"/>
    <property type="match status" value="1"/>
</dbReference>
<dbReference type="EMBL" id="CAJZBQ010000036">
    <property type="protein sequence ID" value="CAG9324324.1"/>
    <property type="molecule type" value="Genomic_DNA"/>
</dbReference>
<accession>A0AAU9J805</accession>
<keyword evidence="4" id="KW-1185">Reference proteome</keyword>
<dbReference type="Pfam" id="PF01266">
    <property type="entry name" value="DAO"/>
    <property type="match status" value="1"/>
</dbReference>
<sequence length="436" mass="49688">MEGERVVVIGGGIIGTTTAFMLKYQNPNLKVLLLDRSPDVAQDCSHQNGGVLTYSFHHPWTRLQFLWTGFKGMFSSESCSSISNKAFWNFNFWVWNTRFLFSSLFQNYNQKEHDIHLFGKRSYLLHESIRKDLSKSHKEDLDSYLGKDDGLLDVMTTVKSFQSLKKWGLELNHNHEERVRVHSTRQTCAEGEPNLKDWRGEIVGCIKNELETQCAFDSYSMTKAFANISAKLGVEILYNAEVTEFKKEGNKVTALALSDGKIIVADKFVICSGVHSRELGEKLGWAIPVWPAKGYSFNIKTNRQLKTSIHYGGSNPFYLCPVKQGIRYSGIVEFTTIDDKEMDPKKVEYMQRTLRDMSGWTDLKFENNWVCLRPVSSDDMPIIGKFPKLDNVFVNTGHGSRGCIFAFSSAELLSQLVQGKVPITDPRPYSPSRFYL</sequence>
<keyword evidence="1" id="KW-0560">Oxidoreductase</keyword>
<dbReference type="Proteomes" id="UP001162131">
    <property type="component" value="Unassembled WGS sequence"/>
</dbReference>
<dbReference type="GO" id="GO:0005737">
    <property type="term" value="C:cytoplasm"/>
    <property type="evidence" value="ECO:0007669"/>
    <property type="project" value="TreeGrafter"/>
</dbReference>
<evidence type="ECO:0000313" key="3">
    <source>
        <dbReference type="EMBL" id="CAG9324324.1"/>
    </source>
</evidence>
<evidence type="ECO:0000256" key="1">
    <source>
        <dbReference type="ARBA" id="ARBA00023002"/>
    </source>
</evidence>
<name>A0AAU9J805_9CILI</name>
<reference evidence="3" key="1">
    <citation type="submission" date="2021-09" db="EMBL/GenBank/DDBJ databases">
        <authorList>
            <consortium name="AG Swart"/>
            <person name="Singh M."/>
            <person name="Singh A."/>
            <person name="Seah K."/>
            <person name="Emmerich C."/>
        </authorList>
    </citation>
    <scope>NUCLEOTIDE SEQUENCE</scope>
    <source>
        <strain evidence="3">ATCC30299</strain>
    </source>
</reference>
<dbReference type="PANTHER" id="PTHR13847:SF289">
    <property type="entry name" value="GLYCINE OXIDASE"/>
    <property type="match status" value="1"/>
</dbReference>